<protein>
    <submittedName>
        <fullName evidence="1">Uncharacterized protein</fullName>
    </submittedName>
</protein>
<gene>
    <name evidence="1" type="ORF">CDAR_99321</name>
</gene>
<evidence type="ECO:0000313" key="1">
    <source>
        <dbReference type="EMBL" id="GIY03286.1"/>
    </source>
</evidence>
<name>A0AAV4Q2D0_9ARAC</name>
<comment type="caution">
    <text evidence="1">The sequence shown here is derived from an EMBL/GenBank/DDBJ whole genome shotgun (WGS) entry which is preliminary data.</text>
</comment>
<accession>A0AAV4Q2D0</accession>
<dbReference type="EMBL" id="BPLQ01003787">
    <property type="protein sequence ID" value="GIY03286.1"/>
    <property type="molecule type" value="Genomic_DNA"/>
</dbReference>
<reference evidence="1 2" key="1">
    <citation type="submission" date="2021-06" db="EMBL/GenBank/DDBJ databases">
        <title>Caerostris darwini draft genome.</title>
        <authorList>
            <person name="Kono N."/>
            <person name="Arakawa K."/>
        </authorList>
    </citation>
    <scope>NUCLEOTIDE SEQUENCE [LARGE SCALE GENOMIC DNA]</scope>
</reference>
<keyword evidence="2" id="KW-1185">Reference proteome</keyword>
<proteinExistence type="predicted"/>
<sequence>MEYFPTNAKSTTMGSTAVALPEVMLHFACNNKAWYQRTPKMCECAIKSAQQDSKFLKHLPGSDSQTHLKNIIQNFLNCSCLLFSFAAEKPLQIVPKFSSPSYLGYVTA</sequence>
<organism evidence="1 2">
    <name type="scientific">Caerostris darwini</name>
    <dbReference type="NCBI Taxonomy" id="1538125"/>
    <lineage>
        <taxon>Eukaryota</taxon>
        <taxon>Metazoa</taxon>
        <taxon>Ecdysozoa</taxon>
        <taxon>Arthropoda</taxon>
        <taxon>Chelicerata</taxon>
        <taxon>Arachnida</taxon>
        <taxon>Araneae</taxon>
        <taxon>Araneomorphae</taxon>
        <taxon>Entelegynae</taxon>
        <taxon>Araneoidea</taxon>
        <taxon>Araneidae</taxon>
        <taxon>Caerostris</taxon>
    </lineage>
</organism>
<evidence type="ECO:0000313" key="2">
    <source>
        <dbReference type="Proteomes" id="UP001054837"/>
    </source>
</evidence>
<dbReference type="Proteomes" id="UP001054837">
    <property type="component" value="Unassembled WGS sequence"/>
</dbReference>
<dbReference type="AlphaFoldDB" id="A0AAV4Q2D0"/>